<evidence type="ECO:0000256" key="5">
    <source>
        <dbReference type="ARBA" id="ARBA00022519"/>
    </source>
</evidence>
<dbReference type="NCBIfam" id="TIGR02532">
    <property type="entry name" value="IV_pilin_GFxxxE"/>
    <property type="match status" value="1"/>
</dbReference>
<evidence type="ECO:0000256" key="7">
    <source>
        <dbReference type="ARBA" id="ARBA00022989"/>
    </source>
</evidence>
<evidence type="ECO:0000256" key="11">
    <source>
        <dbReference type="SAM" id="Phobius"/>
    </source>
</evidence>
<dbReference type="InterPro" id="IPR045584">
    <property type="entry name" value="Pilin-like"/>
</dbReference>
<gene>
    <name evidence="13" type="ORF">ACELLULO517_14600</name>
</gene>
<protein>
    <recommendedName>
        <fullName evidence="2">Type II secretion system protein H</fullName>
    </recommendedName>
    <alternativeName>
        <fullName evidence="10">General secretion pathway protein H</fullName>
    </alternativeName>
</protein>
<dbReference type="Pfam" id="PF12019">
    <property type="entry name" value="GspH"/>
    <property type="match status" value="1"/>
</dbReference>
<dbReference type="RefSeq" id="WP_227308146.1">
    <property type="nucleotide sequence ID" value="NZ_JAESVA010000004.1"/>
</dbReference>
<dbReference type="GO" id="GO:0005886">
    <property type="term" value="C:plasma membrane"/>
    <property type="evidence" value="ECO:0007669"/>
    <property type="project" value="UniProtKB-SubCell"/>
</dbReference>
<dbReference type="GO" id="GO:0015627">
    <property type="term" value="C:type II protein secretion system complex"/>
    <property type="evidence" value="ECO:0007669"/>
    <property type="project" value="InterPro"/>
</dbReference>
<evidence type="ECO:0000256" key="8">
    <source>
        <dbReference type="ARBA" id="ARBA00023136"/>
    </source>
</evidence>
<proteinExistence type="inferred from homology"/>
<organism evidence="13 14">
    <name type="scientific">Acidisoma cellulosilyticum</name>
    <dbReference type="NCBI Taxonomy" id="2802395"/>
    <lineage>
        <taxon>Bacteria</taxon>
        <taxon>Pseudomonadati</taxon>
        <taxon>Pseudomonadota</taxon>
        <taxon>Alphaproteobacteria</taxon>
        <taxon>Acetobacterales</taxon>
        <taxon>Acidocellaceae</taxon>
        <taxon>Acidisoma</taxon>
    </lineage>
</organism>
<keyword evidence="6 11" id="KW-0812">Transmembrane</keyword>
<dbReference type="Pfam" id="PF07963">
    <property type="entry name" value="N_methyl"/>
    <property type="match status" value="1"/>
</dbReference>
<evidence type="ECO:0000256" key="9">
    <source>
        <dbReference type="ARBA" id="ARBA00025772"/>
    </source>
</evidence>
<evidence type="ECO:0000256" key="10">
    <source>
        <dbReference type="ARBA" id="ARBA00030775"/>
    </source>
</evidence>
<dbReference type="EMBL" id="JAESVA010000004">
    <property type="protein sequence ID" value="MCB8881477.1"/>
    <property type="molecule type" value="Genomic_DNA"/>
</dbReference>
<dbReference type="InterPro" id="IPR022346">
    <property type="entry name" value="T2SS_GspH"/>
</dbReference>
<feature type="domain" description="General secretion pathway GspH" evidence="12">
    <location>
        <begin position="43"/>
        <end position="134"/>
    </location>
</feature>
<dbReference type="PROSITE" id="PS00409">
    <property type="entry name" value="PROKAR_NTER_METHYL"/>
    <property type="match status" value="1"/>
</dbReference>
<evidence type="ECO:0000256" key="3">
    <source>
        <dbReference type="ARBA" id="ARBA00022475"/>
    </source>
</evidence>
<comment type="subcellular location">
    <subcellularLocation>
        <location evidence="1">Cell inner membrane</location>
        <topology evidence="1">Single-pass membrane protein</topology>
    </subcellularLocation>
</comment>
<name>A0A964E4P2_9PROT</name>
<keyword evidence="3" id="KW-1003">Cell membrane</keyword>
<keyword evidence="7 11" id="KW-1133">Transmembrane helix</keyword>
<reference evidence="13 14" key="1">
    <citation type="journal article" date="2021" name="Microorganisms">
        <title>Acidisoma silvae sp. nov. and Acidisomacellulosilytica sp. nov., Two Acidophilic Bacteria Isolated from Decaying Wood, Hydrolyzing Cellulose and Producing Poly-3-hydroxybutyrate.</title>
        <authorList>
            <person name="Mieszkin S."/>
            <person name="Pouder E."/>
            <person name="Uroz S."/>
            <person name="Simon-Colin C."/>
            <person name="Alain K."/>
        </authorList>
    </citation>
    <scope>NUCLEOTIDE SEQUENCE [LARGE SCALE GENOMIC DNA]</scope>
    <source>
        <strain evidence="13 14">HW T5.17</strain>
    </source>
</reference>
<dbReference type="InterPro" id="IPR012902">
    <property type="entry name" value="N_methyl_site"/>
</dbReference>
<evidence type="ECO:0000313" key="14">
    <source>
        <dbReference type="Proteomes" id="UP000721844"/>
    </source>
</evidence>
<dbReference type="GO" id="GO:0015628">
    <property type="term" value="P:protein secretion by the type II secretion system"/>
    <property type="evidence" value="ECO:0007669"/>
    <property type="project" value="InterPro"/>
</dbReference>
<keyword evidence="5" id="KW-0997">Cell inner membrane</keyword>
<dbReference type="Proteomes" id="UP000721844">
    <property type="component" value="Unassembled WGS sequence"/>
</dbReference>
<evidence type="ECO:0000256" key="6">
    <source>
        <dbReference type="ARBA" id="ARBA00022692"/>
    </source>
</evidence>
<dbReference type="Gene3D" id="3.30.700.10">
    <property type="entry name" value="Glycoprotein, Type 4 Pilin"/>
    <property type="match status" value="1"/>
</dbReference>
<dbReference type="AlphaFoldDB" id="A0A964E4P2"/>
<comment type="caution">
    <text evidence="13">The sequence shown here is derived from an EMBL/GenBank/DDBJ whole genome shotgun (WGS) entry which is preliminary data.</text>
</comment>
<evidence type="ECO:0000313" key="13">
    <source>
        <dbReference type="EMBL" id="MCB8881477.1"/>
    </source>
</evidence>
<keyword evidence="4" id="KW-0488">Methylation</keyword>
<feature type="transmembrane region" description="Helical" evidence="11">
    <location>
        <begin position="6"/>
        <end position="30"/>
    </location>
</feature>
<evidence type="ECO:0000256" key="1">
    <source>
        <dbReference type="ARBA" id="ARBA00004377"/>
    </source>
</evidence>
<evidence type="ECO:0000256" key="2">
    <source>
        <dbReference type="ARBA" id="ARBA00021549"/>
    </source>
</evidence>
<keyword evidence="8 11" id="KW-0472">Membrane</keyword>
<evidence type="ECO:0000256" key="4">
    <source>
        <dbReference type="ARBA" id="ARBA00022481"/>
    </source>
</evidence>
<dbReference type="SUPFAM" id="SSF54523">
    <property type="entry name" value="Pili subunits"/>
    <property type="match status" value="1"/>
</dbReference>
<sequence length="146" mass="15578">MRAAEAGFTLIEMLVVVSILGLSLMVVPAITGGIGGSRLRAASDSMIAVLRETRAEALRRDGPADFVLSMSGESYATSWRASKQQLPGAVTKVEIVPPALADAKGLVLIRFQPDGRATPAQIMLFSGDRRVVIGVDWLTGRVRQDD</sequence>
<keyword evidence="14" id="KW-1185">Reference proteome</keyword>
<accession>A0A964E4P2</accession>
<evidence type="ECO:0000259" key="12">
    <source>
        <dbReference type="Pfam" id="PF12019"/>
    </source>
</evidence>
<comment type="similarity">
    <text evidence="9">Belongs to the GSP H family.</text>
</comment>